<comment type="caution">
    <text evidence="1">The sequence shown here is derived from an EMBL/GenBank/DDBJ whole genome shotgun (WGS) entry which is preliminary data.</text>
</comment>
<gene>
    <name evidence="1" type="ORF">DS909_07640</name>
</gene>
<dbReference type="Proteomes" id="UP000252706">
    <property type="component" value="Unassembled WGS sequence"/>
</dbReference>
<name>A0A366X5L9_9RHOB</name>
<sequence length="75" mass="8440">MFQTARLFEANQPATLAAAHAKKFANTTANAGLSWAMRAMESEGKRLEIDQFGRHMLHVMRDGQTKPPPRPFCRP</sequence>
<accession>A0A366X5L9</accession>
<evidence type="ECO:0000313" key="2">
    <source>
        <dbReference type="Proteomes" id="UP000252706"/>
    </source>
</evidence>
<reference evidence="1 2" key="1">
    <citation type="submission" date="2018-07" db="EMBL/GenBank/DDBJ databases">
        <title>Modular assembly of carbohydrate-degrading microbial communities in the ocean.</title>
        <authorList>
            <person name="Enke T.N."/>
            <person name="Datta M.S."/>
            <person name="Schwartzman J.A."/>
            <person name="Cermak N."/>
            <person name="Schmitz D.A."/>
            <person name="Barrere J."/>
            <person name="Cordero O.X."/>
        </authorList>
    </citation>
    <scope>NUCLEOTIDE SEQUENCE [LARGE SCALE GENOMIC DNA]</scope>
    <source>
        <strain evidence="1 2">C3M10</strain>
    </source>
</reference>
<organism evidence="1 2">
    <name type="scientific">Phaeobacter gallaeciensis</name>
    <dbReference type="NCBI Taxonomy" id="60890"/>
    <lineage>
        <taxon>Bacteria</taxon>
        <taxon>Pseudomonadati</taxon>
        <taxon>Pseudomonadota</taxon>
        <taxon>Alphaproteobacteria</taxon>
        <taxon>Rhodobacterales</taxon>
        <taxon>Roseobacteraceae</taxon>
        <taxon>Phaeobacter</taxon>
    </lineage>
</organism>
<evidence type="ECO:0000313" key="1">
    <source>
        <dbReference type="EMBL" id="RBW58003.1"/>
    </source>
</evidence>
<dbReference type="AlphaFoldDB" id="A0A366X5L9"/>
<protein>
    <submittedName>
        <fullName evidence="1">Uncharacterized protein</fullName>
    </submittedName>
</protein>
<dbReference type="EMBL" id="QOCE01000017">
    <property type="protein sequence ID" value="RBW58003.1"/>
    <property type="molecule type" value="Genomic_DNA"/>
</dbReference>
<proteinExistence type="predicted"/>